<feature type="domain" description="Glycosyltransferase subfamily 4-like N-terminal" evidence="2">
    <location>
        <begin position="4"/>
        <end position="146"/>
    </location>
</feature>
<keyword evidence="3" id="KW-0808">Transferase</keyword>
<accession>A0A162D132</accession>
<dbReference type="AlphaFoldDB" id="A0A162D132"/>
<dbReference type="PANTHER" id="PTHR12526:SF630">
    <property type="entry name" value="GLYCOSYLTRANSFERASE"/>
    <property type="match status" value="1"/>
</dbReference>
<protein>
    <submittedName>
        <fullName evidence="3">Glycosyl transferase</fullName>
    </submittedName>
</protein>
<dbReference type="Pfam" id="PF00534">
    <property type="entry name" value="Glycos_transf_1"/>
    <property type="match status" value="1"/>
</dbReference>
<feature type="domain" description="Glycosyl transferase family 1" evidence="1">
    <location>
        <begin position="188"/>
        <end position="349"/>
    </location>
</feature>
<evidence type="ECO:0000313" key="3">
    <source>
        <dbReference type="EMBL" id="KYG27665.1"/>
    </source>
</evidence>
<dbReference type="Gene3D" id="3.40.50.2000">
    <property type="entry name" value="Glycogen Phosphorylase B"/>
    <property type="match status" value="2"/>
</dbReference>
<dbReference type="OrthoDB" id="9806653at2"/>
<dbReference type="RefSeq" id="WP_061949795.1">
    <property type="nucleotide sequence ID" value="NZ_LTAO01000036.1"/>
</dbReference>
<dbReference type="GO" id="GO:0016757">
    <property type="term" value="F:glycosyltransferase activity"/>
    <property type="evidence" value="ECO:0007669"/>
    <property type="project" value="InterPro"/>
</dbReference>
<evidence type="ECO:0000259" key="2">
    <source>
        <dbReference type="Pfam" id="PF13477"/>
    </source>
</evidence>
<dbReference type="EMBL" id="LTAO01000036">
    <property type="protein sequence ID" value="KYG27665.1"/>
    <property type="molecule type" value="Genomic_DNA"/>
</dbReference>
<gene>
    <name evidence="3" type="ORF">AZF04_10770</name>
</gene>
<sequence length="390" mass="44930">MTKKVLFCATVDYHFKAFHLPYMKWFKEQGWEVHIAAAGNNELPYTDQKFTIPIQRSPFHYGNIKAFLELKKLIRLNEYDLVHCHTPLGGVLARLASVDEKKKNGLKIIYTAHGFHFCKGASVMNWLMYYPVEKLLAPLTDCLITINDEDYFLALAHHFKTSRIERVHGVGVDMDKYKPIDGAEEKLQLRQKLGYREEHFLLFNAAEFNKNKNQKLLIKALATVKDELPTARLLLAGEGSLVEECKRLAYTLGVEKQVDFLGFRKDIVELLRISDVALGSSFREGLPVNILEAMACRLPLIVSDNRGHRELVMNQVNGFLVAQQDEREFGQRLLELFKNENIRNEFGLNSFAHCQSFSLKNVYQELGAIYSSYLVGEYHESESKYYRAHL</sequence>
<dbReference type="InterPro" id="IPR001296">
    <property type="entry name" value="Glyco_trans_1"/>
</dbReference>
<name>A0A162D132_9BACI</name>
<proteinExistence type="predicted"/>
<evidence type="ECO:0000313" key="4">
    <source>
        <dbReference type="Proteomes" id="UP000075806"/>
    </source>
</evidence>
<comment type="caution">
    <text evidence="3">The sequence shown here is derived from an EMBL/GenBank/DDBJ whole genome shotgun (WGS) entry which is preliminary data.</text>
</comment>
<organism evidence="3 4">
    <name type="scientific">Alkalihalobacillus trypoxylicola</name>
    <dbReference type="NCBI Taxonomy" id="519424"/>
    <lineage>
        <taxon>Bacteria</taxon>
        <taxon>Bacillati</taxon>
        <taxon>Bacillota</taxon>
        <taxon>Bacilli</taxon>
        <taxon>Bacillales</taxon>
        <taxon>Bacillaceae</taxon>
        <taxon>Alkalihalobacillus</taxon>
    </lineage>
</organism>
<dbReference type="SUPFAM" id="SSF53756">
    <property type="entry name" value="UDP-Glycosyltransferase/glycogen phosphorylase"/>
    <property type="match status" value="1"/>
</dbReference>
<dbReference type="STRING" id="519424.AZF04_10770"/>
<dbReference type="InterPro" id="IPR028098">
    <property type="entry name" value="Glyco_trans_4-like_N"/>
</dbReference>
<reference evidence="3" key="1">
    <citation type="submission" date="2016-02" db="EMBL/GenBank/DDBJ databases">
        <title>Genome sequence of Bacillus trypoxylicola KCTC 13244(T).</title>
        <authorList>
            <person name="Jeong H."/>
            <person name="Park S.-H."/>
            <person name="Choi S.-K."/>
        </authorList>
    </citation>
    <scope>NUCLEOTIDE SEQUENCE [LARGE SCALE GENOMIC DNA]</scope>
    <source>
        <strain evidence="3">KCTC 13244</strain>
    </source>
</reference>
<dbReference type="Proteomes" id="UP000075806">
    <property type="component" value="Unassembled WGS sequence"/>
</dbReference>
<keyword evidence="4" id="KW-1185">Reference proteome</keyword>
<evidence type="ECO:0000259" key="1">
    <source>
        <dbReference type="Pfam" id="PF00534"/>
    </source>
</evidence>
<dbReference type="PANTHER" id="PTHR12526">
    <property type="entry name" value="GLYCOSYLTRANSFERASE"/>
    <property type="match status" value="1"/>
</dbReference>
<dbReference type="CDD" id="cd03808">
    <property type="entry name" value="GT4_CapM-like"/>
    <property type="match status" value="1"/>
</dbReference>
<dbReference type="Pfam" id="PF13477">
    <property type="entry name" value="Glyco_trans_4_2"/>
    <property type="match status" value="1"/>
</dbReference>